<evidence type="ECO:0000313" key="10">
    <source>
        <dbReference type="Proteomes" id="UP001499959"/>
    </source>
</evidence>
<keyword evidence="10" id="KW-1185">Reference proteome</keyword>
<keyword evidence="6" id="KW-0598">Phosphotransferase system</keyword>
<comment type="subcellular location">
    <subcellularLocation>
        <location evidence="1">Cytoplasm</location>
    </subcellularLocation>
</comment>
<evidence type="ECO:0000256" key="7">
    <source>
        <dbReference type="ARBA" id="ARBA00022777"/>
    </source>
</evidence>
<keyword evidence="7" id="KW-0418">Kinase</keyword>
<evidence type="ECO:0000256" key="3">
    <source>
        <dbReference type="ARBA" id="ARBA00022490"/>
    </source>
</evidence>
<evidence type="ECO:0000259" key="8">
    <source>
        <dbReference type="PROSITE" id="PS51096"/>
    </source>
</evidence>
<sequence>MSVGILLVTHPGIGSALVEVATRLLRQLPLKTEAFELGFDVDLDIALPQASAALRRVDSGDGVLVLTDLYGASPSNLAAQVARLGTPVRRVSSLNLPMLLRVMNYAELPLDELPAVAAAGARNGAILDDAR</sequence>
<keyword evidence="2" id="KW-0813">Transport</keyword>
<evidence type="ECO:0000313" key="9">
    <source>
        <dbReference type="EMBL" id="GAA4795125.1"/>
    </source>
</evidence>
<comment type="caution">
    <text evidence="9">The sequence shown here is derived from an EMBL/GenBank/DDBJ whole genome shotgun (WGS) entry which is preliminary data.</text>
</comment>
<reference evidence="10" key="1">
    <citation type="journal article" date="2019" name="Int. J. Syst. Evol. Microbiol.">
        <title>The Global Catalogue of Microorganisms (GCM) 10K type strain sequencing project: providing services to taxonomists for standard genome sequencing and annotation.</title>
        <authorList>
            <consortium name="The Broad Institute Genomics Platform"/>
            <consortium name="The Broad Institute Genome Sequencing Center for Infectious Disease"/>
            <person name="Wu L."/>
            <person name="Ma J."/>
        </authorList>
    </citation>
    <scope>NUCLEOTIDE SEQUENCE [LARGE SCALE GENOMIC DNA]</scope>
    <source>
        <strain evidence="10">JCM 18204</strain>
    </source>
</reference>
<dbReference type="PANTHER" id="PTHR33799">
    <property type="entry name" value="PTS PERMEASE-RELATED-RELATED"/>
    <property type="match status" value="1"/>
</dbReference>
<name>A0ABP9BIU3_9GAMM</name>
<dbReference type="InterPro" id="IPR004701">
    <property type="entry name" value="PTS_EIIA_man-typ"/>
</dbReference>
<dbReference type="SUPFAM" id="SSF53062">
    <property type="entry name" value="PTS system fructose IIA component-like"/>
    <property type="match status" value="1"/>
</dbReference>
<dbReference type="Gene3D" id="3.40.50.510">
    <property type="entry name" value="Phosphotransferase system, mannose-type IIA component"/>
    <property type="match status" value="1"/>
</dbReference>
<dbReference type="CDD" id="cd00006">
    <property type="entry name" value="PTS_IIA_man"/>
    <property type="match status" value="1"/>
</dbReference>
<evidence type="ECO:0000256" key="1">
    <source>
        <dbReference type="ARBA" id="ARBA00004496"/>
    </source>
</evidence>
<evidence type="ECO:0000256" key="4">
    <source>
        <dbReference type="ARBA" id="ARBA00022597"/>
    </source>
</evidence>
<dbReference type="PROSITE" id="PS51096">
    <property type="entry name" value="PTS_EIIA_TYPE_4"/>
    <property type="match status" value="1"/>
</dbReference>
<dbReference type="InterPro" id="IPR033887">
    <property type="entry name" value="PTS_IIA_man"/>
</dbReference>
<keyword evidence="4" id="KW-0762">Sugar transport</keyword>
<dbReference type="Proteomes" id="UP001499959">
    <property type="component" value="Unassembled WGS sequence"/>
</dbReference>
<keyword evidence="3" id="KW-0963">Cytoplasm</keyword>
<accession>A0ABP9BIU3</accession>
<keyword evidence="5" id="KW-0808">Transferase</keyword>
<dbReference type="RefSeq" id="WP_345303276.1">
    <property type="nucleotide sequence ID" value="NZ_BAABJE010000010.1"/>
</dbReference>
<evidence type="ECO:0000256" key="2">
    <source>
        <dbReference type="ARBA" id="ARBA00022448"/>
    </source>
</evidence>
<evidence type="ECO:0000256" key="5">
    <source>
        <dbReference type="ARBA" id="ARBA00022679"/>
    </source>
</evidence>
<evidence type="ECO:0000256" key="6">
    <source>
        <dbReference type="ARBA" id="ARBA00022683"/>
    </source>
</evidence>
<dbReference type="InterPro" id="IPR051471">
    <property type="entry name" value="Bacterial_PTS_sugar_comp"/>
</dbReference>
<gene>
    <name evidence="9" type="ORF">GCM10023307_21040</name>
</gene>
<dbReference type="EMBL" id="BAABJE010000010">
    <property type="protein sequence ID" value="GAA4795125.1"/>
    <property type="molecule type" value="Genomic_DNA"/>
</dbReference>
<organism evidence="9 10">
    <name type="scientific">Lysobacter hankyongensis</name>
    <dbReference type="NCBI Taxonomy" id="1176535"/>
    <lineage>
        <taxon>Bacteria</taxon>
        <taxon>Pseudomonadati</taxon>
        <taxon>Pseudomonadota</taxon>
        <taxon>Gammaproteobacteria</taxon>
        <taxon>Lysobacterales</taxon>
        <taxon>Lysobacteraceae</taxon>
        <taxon>Lysobacter</taxon>
    </lineage>
</organism>
<proteinExistence type="predicted"/>
<dbReference type="Pfam" id="PF03610">
    <property type="entry name" value="EIIA-man"/>
    <property type="match status" value="1"/>
</dbReference>
<dbReference type="PANTHER" id="PTHR33799:SF1">
    <property type="entry name" value="PTS SYSTEM MANNOSE-SPECIFIC EIIAB COMPONENT-RELATED"/>
    <property type="match status" value="1"/>
</dbReference>
<protein>
    <recommendedName>
        <fullName evidence="8">PTS EIIA type-4 domain-containing protein</fullName>
    </recommendedName>
</protein>
<dbReference type="InterPro" id="IPR036662">
    <property type="entry name" value="PTS_EIIA_man-typ_sf"/>
</dbReference>
<feature type="domain" description="PTS EIIA type-4" evidence="8">
    <location>
        <begin position="2"/>
        <end position="125"/>
    </location>
</feature>